<dbReference type="Gene3D" id="3.40.630.10">
    <property type="entry name" value="Zn peptidases"/>
    <property type="match status" value="1"/>
</dbReference>
<dbReference type="Pfam" id="PF10994">
    <property type="entry name" value="DUF2817"/>
    <property type="match status" value="1"/>
</dbReference>
<dbReference type="SUPFAM" id="SSF53187">
    <property type="entry name" value="Zn-dependent exopeptidases"/>
    <property type="match status" value="1"/>
</dbReference>
<dbReference type="CDD" id="cd06233">
    <property type="entry name" value="M14-like"/>
    <property type="match status" value="1"/>
</dbReference>
<dbReference type="AlphaFoldDB" id="A0A494WC68"/>
<evidence type="ECO:0000313" key="1">
    <source>
        <dbReference type="EMBL" id="BBD98115.1"/>
    </source>
</evidence>
<dbReference type="KEGG" id="sami:SAMIE_1016160"/>
<dbReference type="InterPro" id="IPR021259">
    <property type="entry name" value="DUF2817"/>
</dbReference>
<protein>
    <submittedName>
        <fullName evidence="1">DUF2817 domain-containing protein</fullName>
    </submittedName>
</protein>
<dbReference type="EMBL" id="AP018664">
    <property type="protein sequence ID" value="BBD98115.1"/>
    <property type="molecule type" value="Genomic_DNA"/>
</dbReference>
<organism evidence="1 2">
    <name type="scientific">Sphingobium amiense</name>
    <dbReference type="NCBI Taxonomy" id="135719"/>
    <lineage>
        <taxon>Bacteria</taxon>
        <taxon>Pseudomonadati</taxon>
        <taxon>Pseudomonadota</taxon>
        <taxon>Alphaproteobacteria</taxon>
        <taxon>Sphingomonadales</taxon>
        <taxon>Sphingomonadaceae</taxon>
        <taxon>Sphingobium</taxon>
    </lineage>
</organism>
<reference evidence="1 2" key="1">
    <citation type="submission" date="2018-05" db="EMBL/GenBank/DDBJ databases">
        <title>Complete Genome Sequence of the Nonylphenol-Degrading Bacterium Sphingobium amiense DSM 16289T.</title>
        <authorList>
            <person name="Ootsuka M."/>
            <person name="Nishizawa T."/>
            <person name="Ohta H."/>
        </authorList>
    </citation>
    <scope>NUCLEOTIDE SEQUENCE [LARGE SCALE GENOMIC DNA]</scope>
    <source>
        <strain evidence="1 2">DSM 16289</strain>
    </source>
</reference>
<proteinExistence type="predicted"/>
<accession>A0A494WC68</accession>
<gene>
    <name evidence="1" type="ORF">SAMIE_1016160</name>
</gene>
<keyword evidence="2" id="KW-1185">Reference proteome</keyword>
<evidence type="ECO:0000313" key="2">
    <source>
        <dbReference type="Proteomes" id="UP000279959"/>
    </source>
</evidence>
<sequence>MRYRGVGVGLIEARLPRPPTDGNQGISAKMTATTAGDAFAHDYSSARARFLGQCERLHIPVSSYRHPQPGPGGEAIYSDAARIGPAGAARTLLVVSGNHGVEGYAGSHAQVALIDELAREGLPADTSAVFIHMLNPWGAAWRRRHTHDNVDLNRSFVDRTIPLPVNAEHDALVGTGFLDCLRAPTPGRALEAMAQFRRAHGDDAYAQAVFQGQYDSAGGLGYGGSAASWSHGLLRQVAGDMLEPASLVALIDLHTGLGPFGIGTLICTETPGSAETAMLRAWYDEPFVALLEDRKGLPYELQGDLAQGVRQVLPAARILPISLEFGTYEADRFAELMIKDAWAEAQGNPDDPEVEAIRCDLMHFFYPQSALWRDMVAQRTKSVAMMALAGLAGL</sequence>
<name>A0A494WC68_9SPHN</name>
<dbReference type="Proteomes" id="UP000279959">
    <property type="component" value="Chromosome"/>
</dbReference>